<reference evidence="3 4" key="1">
    <citation type="submission" date="2018-11" db="EMBL/GenBank/DDBJ databases">
        <title>Haplotype-resolved cattle genomes.</title>
        <authorList>
            <person name="Low W.Y."/>
            <person name="Tearle R."/>
            <person name="Bickhart D.M."/>
            <person name="Rosen B.D."/>
            <person name="Koren S."/>
            <person name="Rhie A."/>
            <person name="Hiendleder S."/>
            <person name="Phillippy A.M."/>
            <person name="Smith T.P.L."/>
            <person name="Williams J.L."/>
        </authorList>
    </citation>
    <scope>NUCLEOTIDE SEQUENCE [LARGE SCALE GENOMIC DNA]</scope>
</reference>
<dbReference type="Ensembl" id="ENSBIXT00005000422.1">
    <property type="protein sequence ID" value="ENSBIXP00005008397.1"/>
    <property type="gene ID" value="ENSBIXG00005007531.1"/>
</dbReference>
<evidence type="ECO:0000256" key="1">
    <source>
        <dbReference type="SAM" id="Phobius"/>
    </source>
</evidence>
<accession>A0A4W2ECF4</accession>
<keyword evidence="1" id="KW-1133">Transmembrane helix</keyword>
<proteinExistence type="predicted"/>
<organism evidence="2 3">
    <name type="scientific">Bos indicus x Bos taurus</name>
    <name type="common">Hybrid cattle</name>
    <dbReference type="NCBI Taxonomy" id="30522"/>
    <lineage>
        <taxon>Eukaryota</taxon>
        <taxon>Metazoa</taxon>
        <taxon>Chordata</taxon>
        <taxon>Craniata</taxon>
        <taxon>Vertebrata</taxon>
        <taxon>Euteleostomi</taxon>
        <taxon>Mammalia</taxon>
        <taxon>Eutheria</taxon>
        <taxon>Laurasiatheria</taxon>
        <taxon>Artiodactyla</taxon>
        <taxon>Ruminantia</taxon>
        <taxon>Pecora</taxon>
        <taxon>Bovidae</taxon>
        <taxon>Bovinae</taxon>
        <taxon>Bos</taxon>
    </lineage>
</organism>
<sequence>MDYSSTQNCTVAGVTEMLWGCIVCLPVFFISELSFLFLMLISFISPQGLDL</sequence>
<protein>
    <submittedName>
        <fullName evidence="2">Uncharacterized protein</fullName>
    </submittedName>
</protein>
<name>A0A4W2ECF4_BOBOX</name>
<evidence type="ECO:0000313" key="4">
    <source>
        <dbReference type="Proteomes" id="UP000429181"/>
    </source>
</evidence>
<dbReference type="Proteomes" id="UP000429181">
    <property type="component" value="Chromosome 16"/>
</dbReference>
<feature type="transmembrane region" description="Helical" evidence="1">
    <location>
        <begin position="17"/>
        <end position="44"/>
    </location>
</feature>
<dbReference type="AlphaFoldDB" id="A0A4W2ECF4"/>
<keyword evidence="3" id="KW-1185">Reference proteome</keyword>
<evidence type="ECO:0000313" key="3">
    <source>
        <dbReference type="Proteomes" id="UP000314981"/>
    </source>
</evidence>
<reference evidence="2" key="2">
    <citation type="submission" date="2025-05" db="UniProtKB">
        <authorList>
            <consortium name="Ensembl"/>
        </authorList>
    </citation>
    <scope>IDENTIFICATION</scope>
</reference>
<keyword evidence="1" id="KW-0472">Membrane</keyword>
<dbReference type="Ensembl" id="ENSBIXT00000022481.1">
    <property type="protein sequence ID" value="ENSBIXP00000034580.1"/>
    <property type="gene ID" value="ENSBIXG00000000735.1"/>
</dbReference>
<dbReference type="GeneTree" id="ENSGT01010000222851"/>
<evidence type="ECO:0000313" key="2">
    <source>
        <dbReference type="Ensembl" id="ENSBIXP00000034580.1"/>
    </source>
</evidence>
<dbReference type="OMA" id="GIIEMLW"/>
<keyword evidence="1" id="KW-0812">Transmembrane</keyword>
<dbReference type="Proteomes" id="UP000314981">
    <property type="component" value="Chromosome 16"/>
</dbReference>